<dbReference type="EMBL" id="AMCI01001160">
    <property type="protein sequence ID" value="EJX06442.1"/>
    <property type="molecule type" value="Genomic_DNA"/>
</dbReference>
<name>J9GGD2_9ZZZZ</name>
<gene>
    <name evidence="1" type="ORF">EVA_05449</name>
</gene>
<evidence type="ECO:0000313" key="1">
    <source>
        <dbReference type="EMBL" id="EJX06442.1"/>
    </source>
</evidence>
<reference evidence="1" key="1">
    <citation type="journal article" date="2012" name="PLoS ONE">
        <title>Gene sets for utilization of primary and secondary nutrition supplies in the distal gut of endangered iberian lynx.</title>
        <authorList>
            <person name="Alcaide M."/>
            <person name="Messina E."/>
            <person name="Richter M."/>
            <person name="Bargiela R."/>
            <person name="Peplies J."/>
            <person name="Huws S.A."/>
            <person name="Newbold C.J."/>
            <person name="Golyshin P.N."/>
            <person name="Simon M.A."/>
            <person name="Lopez G."/>
            <person name="Yakimov M.M."/>
            <person name="Ferrer M."/>
        </authorList>
    </citation>
    <scope>NUCLEOTIDE SEQUENCE</scope>
</reference>
<proteinExistence type="predicted"/>
<comment type="caution">
    <text evidence="1">The sequence shown here is derived from an EMBL/GenBank/DDBJ whole genome shotgun (WGS) entry which is preliminary data.</text>
</comment>
<accession>J9GGD2</accession>
<dbReference type="AlphaFoldDB" id="J9GGD2"/>
<sequence length="44" mass="5145">MGVYILIYECITLQSSNVFRFNRQYFIKLLSGITPTLSLHIHLT</sequence>
<protein>
    <submittedName>
        <fullName evidence="1">Uncharacterized protein</fullName>
    </submittedName>
</protein>
<organism evidence="1">
    <name type="scientific">gut metagenome</name>
    <dbReference type="NCBI Taxonomy" id="749906"/>
    <lineage>
        <taxon>unclassified sequences</taxon>
        <taxon>metagenomes</taxon>
        <taxon>organismal metagenomes</taxon>
    </lineage>
</organism>